<keyword evidence="12" id="KW-0808">Transferase</keyword>
<dbReference type="GO" id="GO:0042594">
    <property type="term" value="P:response to starvation"/>
    <property type="evidence" value="ECO:0007669"/>
    <property type="project" value="TreeGrafter"/>
</dbReference>
<dbReference type="Gene3D" id="3.40.449.10">
    <property type="entry name" value="Phosphoenolpyruvate Carboxykinase, domain 1"/>
    <property type="match status" value="1"/>
</dbReference>
<dbReference type="STRING" id="29172.A0A0D8XF92"/>
<evidence type="ECO:0000256" key="6">
    <source>
        <dbReference type="ARBA" id="ARBA00022793"/>
    </source>
</evidence>
<keyword evidence="6" id="KW-0210">Decarboxylase</keyword>
<name>A0A0D8XF92_DICVI</name>
<dbReference type="Proteomes" id="UP000053766">
    <property type="component" value="Unassembled WGS sequence"/>
</dbReference>
<keyword evidence="12" id="KW-0670">Pyruvate</keyword>
<dbReference type="Pfam" id="PF00821">
    <property type="entry name" value="PEPCK_GTP"/>
    <property type="match status" value="2"/>
</dbReference>
<evidence type="ECO:0000256" key="4">
    <source>
        <dbReference type="ARBA" id="ARBA00022723"/>
    </source>
</evidence>
<dbReference type="GO" id="GO:0071333">
    <property type="term" value="P:cellular response to glucose stimulus"/>
    <property type="evidence" value="ECO:0007669"/>
    <property type="project" value="TreeGrafter"/>
</dbReference>
<dbReference type="GO" id="GO:0046327">
    <property type="term" value="P:glycerol biosynthetic process from pyruvate"/>
    <property type="evidence" value="ECO:0007669"/>
    <property type="project" value="TreeGrafter"/>
</dbReference>
<evidence type="ECO:0000256" key="2">
    <source>
        <dbReference type="ARBA" id="ARBA00005796"/>
    </source>
</evidence>
<dbReference type="Pfam" id="PF17297">
    <property type="entry name" value="PEPCK_N"/>
    <property type="match status" value="1"/>
</dbReference>
<evidence type="ECO:0000256" key="8">
    <source>
        <dbReference type="ARBA" id="ARBA00023211"/>
    </source>
</evidence>
<dbReference type="GO" id="GO:0005829">
    <property type="term" value="C:cytosol"/>
    <property type="evidence" value="ECO:0007669"/>
    <property type="project" value="TreeGrafter"/>
</dbReference>
<keyword evidence="5" id="KW-0547">Nucleotide-binding</keyword>
<dbReference type="Gene3D" id="3.90.228.20">
    <property type="match status" value="3"/>
</dbReference>
<comment type="cofactor">
    <cofactor evidence="1">
        <name>Mn(2+)</name>
        <dbReference type="ChEBI" id="CHEBI:29035"/>
    </cofactor>
</comment>
<dbReference type="AlphaFoldDB" id="A0A0D8XF92"/>
<dbReference type="InterPro" id="IPR013035">
    <property type="entry name" value="PEP_carboxykinase_C"/>
</dbReference>
<evidence type="ECO:0000313" key="12">
    <source>
        <dbReference type="EMBL" id="KJH42364.1"/>
    </source>
</evidence>
<dbReference type="InterPro" id="IPR008209">
    <property type="entry name" value="PEP_carboxykinase_GTP"/>
</dbReference>
<keyword evidence="12" id="KW-0418">Kinase</keyword>
<evidence type="ECO:0000256" key="7">
    <source>
        <dbReference type="ARBA" id="ARBA00023134"/>
    </source>
</evidence>
<keyword evidence="7" id="KW-0342">GTP-binding</keyword>
<dbReference type="GO" id="GO:0006107">
    <property type="term" value="P:oxaloacetate metabolic process"/>
    <property type="evidence" value="ECO:0007669"/>
    <property type="project" value="TreeGrafter"/>
</dbReference>
<keyword evidence="4" id="KW-0479">Metal-binding</keyword>
<accession>A0A0D8XF92</accession>
<dbReference type="GO" id="GO:0006094">
    <property type="term" value="P:gluconeogenesis"/>
    <property type="evidence" value="ECO:0007669"/>
    <property type="project" value="InterPro"/>
</dbReference>
<sequence length="509" mass="58148">MLQYSLSASDECAMPFRNWLCHTARFFLCHRLEANEIWSYGSTFGENAFLSKKALGLRLASFRGWKEGWLAVHAALIAIKGPSGKEVFGCVSLPKGAGKTEVATMISTLKGWQIRFLGDDVVWIMVTPDRKLYALAPENGIFACPDNSTREQNPNMFKMLSKDAILVNCATTNRGRFFWDGLENFLEENELVKDWKNEKWTIEQKRTPSHVNCHYTVFTSSAPNVHPYWELSTGVPLSFIVFGCKRTDQMPLVYETESWEHGVTMAAGIRTISHSPLDKPTSALVPDPMCMRTYFSFGVGQYVKHWLNIKENLSEKPTQQGANPAGSSGKSILRGDCLHFEMQKKDPVILELVVLMNDEFNSNKVEVRQNLNRISYKHQEEITRDIQQKEGLVPKIFMVNWYQEDKDGKRLWPGFGENIRVFEWIVKRCVTPQETAAIPSAIGLLPKQLNVNGLRTNIEQLLYVDNNFWTKEIRHIFKFLENQLGVENIPIINQILTNISNRVTVTSKQ</sequence>
<reference evidence="12 13" key="1">
    <citation type="submission" date="2013-11" db="EMBL/GenBank/DDBJ databases">
        <title>Draft genome of the bovine lungworm Dictyocaulus viviparus.</title>
        <authorList>
            <person name="Mitreva M."/>
        </authorList>
    </citation>
    <scope>NUCLEOTIDE SEQUENCE [LARGE SCALE GENOMIC DNA]</scope>
    <source>
        <strain evidence="12 13">HannoverDv2000</strain>
    </source>
</reference>
<dbReference type="EMBL" id="KN716674">
    <property type="protein sequence ID" value="KJH42364.1"/>
    <property type="molecule type" value="Genomic_DNA"/>
</dbReference>
<keyword evidence="8" id="KW-0464">Manganese</keyword>
<dbReference type="InterPro" id="IPR035077">
    <property type="entry name" value="PEP_carboxykinase_GTP_C"/>
</dbReference>
<protein>
    <recommendedName>
        <fullName evidence="3">phosphoenolpyruvate carboxykinase (GTP)</fullName>
        <ecNumber evidence="3">4.1.1.32</ecNumber>
    </recommendedName>
</protein>
<dbReference type="InterPro" id="IPR035078">
    <property type="entry name" value="PEP_carboxykinase_GTP_N"/>
</dbReference>
<dbReference type="GO" id="GO:0019543">
    <property type="term" value="P:propionate catabolic process"/>
    <property type="evidence" value="ECO:0007669"/>
    <property type="project" value="TreeGrafter"/>
</dbReference>
<feature type="domain" description="Phosphoenolpyruvate carboxykinase GTP-utilising N-terminal" evidence="11">
    <location>
        <begin position="17"/>
        <end position="64"/>
    </location>
</feature>
<reference evidence="13" key="2">
    <citation type="journal article" date="2016" name="Sci. Rep.">
        <title>Dictyocaulus viviparus genome, variome and transcriptome elucidate lungworm biology and support future intervention.</title>
        <authorList>
            <person name="McNulty S.N."/>
            <person name="Strube C."/>
            <person name="Rosa B.A."/>
            <person name="Martin J.C."/>
            <person name="Tyagi R."/>
            <person name="Choi Y.J."/>
            <person name="Wang Q."/>
            <person name="Hallsworth Pepin K."/>
            <person name="Zhang X."/>
            <person name="Ozersky P."/>
            <person name="Wilson R.K."/>
            <person name="Sternberg P.W."/>
            <person name="Gasser R.B."/>
            <person name="Mitreva M."/>
        </authorList>
    </citation>
    <scope>NUCLEOTIDE SEQUENCE [LARGE SCALE GENOMIC DNA]</scope>
    <source>
        <strain evidence="13">HannoverDv2000</strain>
    </source>
</reference>
<keyword evidence="9" id="KW-0456">Lyase</keyword>
<dbReference type="SUPFAM" id="SSF68923">
    <property type="entry name" value="PEP carboxykinase N-terminal domain"/>
    <property type="match status" value="1"/>
</dbReference>
<evidence type="ECO:0000256" key="1">
    <source>
        <dbReference type="ARBA" id="ARBA00001936"/>
    </source>
</evidence>
<dbReference type="GO" id="GO:0005525">
    <property type="term" value="F:GTP binding"/>
    <property type="evidence" value="ECO:0007669"/>
    <property type="project" value="UniProtKB-KW"/>
</dbReference>
<evidence type="ECO:0000313" key="13">
    <source>
        <dbReference type="Proteomes" id="UP000053766"/>
    </source>
</evidence>
<dbReference type="GO" id="GO:0030145">
    <property type="term" value="F:manganese ion binding"/>
    <property type="evidence" value="ECO:0007669"/>
    <property type="project" value="TreeGrafter"/>
</dbReference>
<dbReference type="PANTHER" id="PTHR11561:SF16">
    <property type="entry name" value="PHOSPHOENOLPYRUVATE CARBOXYKINASE (GTP)"/>
    <property type="match status" value="1"/>
</dbReference>
<dbReference type="InterPro" id="IPR008210">
    <property type="entry name" value="PEP_carboxykinase_N"/>
</dbReference>
<evidence type="ECO:0000256" key="5">
    <source>
        <dbReference type="ARBA" id="ARBA00022741"/>
    </source>
</evidence>
<organism evidence="12 13">
    <name type="scientific">Dictyocaulus viviparus</name>
    <name type="common">Bovine lungworm</name>
    <dbReference type="NCBI Taxonomy" id="29172"/>
    <lineage>
        <taxon>Eukaryota</taxon>
        <taxon>Metazoa</taxon>
        <taxon>Ecdysozoa</taxon>
        <taxon>Nematoda</taxon>
        <taxon>Chromadorea</taxon>
        <taxon>Rhabditida</taxon>
        <taxon>Rhabditina</taxon>
        <taxon>Rhabditomorpha</taxon>
        <taxon>Strongyloidea</taxon>
        <taxon>Metastrongylidae</taxon>
        <taxon>Dictyocaulus</taxon>
    </lineage>
</organism>
<dbReference type="GO" id="GO:0004613">
    <property type="term" value="F:phosphoenolpyruvate carboxykinase (GTP) activity"/>
    <property type="evidence" value="ECO:0007669"/>
    <property type="project" value="UniProtKB-EC"/>
</dbReference>
<feature type="domain" description="Phosphoenolpyruvate carboxykinase C-terminal P-loop" evidence="10">
    <location>
        <begin position="388"/>
        <end position="485"/>
    </location>
</feature>
<evidence type="ECO:0000259" key="10">
    <source>
        <dbReference type="Pfam" id="PF00821"/>
    </source>
</evidence>
<evidence type="ECO:0000256" key="3">
    <source>
        <dbReference type="ARBA" id="ARBA00012306"/>
    </source>
</evidence>
<dbReference type="GO" id="GO:0033993">
    <property type="term" value="P:response to lipid"/>
    <property type="evidence" value="ECO:0007669"/>
    <property type="project" value="TreeGrafter"/>
</dbReference>
<proteinExistence type="inferred from homology"/>
<comment type="similarity">
    <text evidence="2">Belongs to the phosphoenolpyruvate carboxykinase [GTP] family.</text>
</comment>
<evidence type="ECO:0000256" key="9">
    <source>
        <dbReference type="ARBA" id="ARBA00023239"/>
    </source>
</evidence>
<feature type="domain" description="Phosphoenolpyruvate carboxykinase C-terminal P-loop" evidence="10">
    <location>
        <begin position="69"/>
        <end position="317"/>
    </location>
</feature>
<dbReference type="EC" id="4.1.1.32" evidence="3"/>
<dbReference type="SUPFAM" id="SSF53795">
    <property type="entry name" value="PEP carboxykinase-like"/>
    <property type="match status" value="2"/>
</dbReference>
<gene>
    <name evidence="12" type="ORF">DICVIV_11646</name>
</gene>
<dbReference type="GO" id="GO:0016301">
    <property type="term" value="F:kinase activity"/>
    <property type="evidence" value="ECO:0007669"/>
    <property type="project" value="UniProtKB-KW"/>
</dbReference>
<evidence type="ECO:0000259" key="11">
    <source>
        <dbReference type="Pfam" id="PF17297"/>
    </source>
</evidence>
<dbReference type="OrthoDB" id="5834217at2759"/>
<keyword evidence="13" id="KW-1185">Reference proteome</keyword>
<dbReference type="PANTHER" id="PTHR11561">
    <property type="entry name" value="PHOSPHOENOLPYRUVATE CARBOXYKINASE"/>
    <property type="match status" value="1"/>
</dbReference>